<keyword evidence="10" id="KW-1185">Reference proteome</keyword>
<keyword evidence="4 9" id="KW-0418">Kinase</keyword>
<organism evidence="9 10">
    <name type="scientific">Sediminitomix flava</name>
    <dbReference type="NCBI Taxonomy" id="379075"/>
    <lineage>
        <taxon>Bacteria</taxon>
        <taxon>Pseudomonadati</taxon>
        <taxon>Bacteroidota</taxon>
        <taxon>Cytophagia</taxon>
        <taxon>Cytophagales</taxon>
        <taxon>Flammeovirgaceae</taxon>
        <taxon>Sediminitomix</taxon>
    </lineage>
</organism>
<feature type="transmembrane region" description="Helical" evidence="6">
    <location>
        <begin position="310"/>
        <end position="335"/>
    </location>
</feature>
<evidence type="ECO:0000256" key="5">
    <source>
        <dbReference type="ARBA" id="ARBA00023012"/>
    </source>
</evidence>
<dbReference type="PANTHER" id="PTHR24421:SF10">
    <property type="entry name" value="NITRATE_NITRITE SENSOR PROTEIN NARQ"/>
    <property type="match status" value="1"/>
</dbReference>
<dbReference type="EMBL" id="QGDO01000001">
    <property type="protein sequence ID" value="PWJ44381.1"/>
    <property type="molecule type" value="Genomic_DNA"/>
</dbReference>
<keyword evidence="5" id="KW-0902">Two-component regulatory system</keyword>
<dbReference type="PANTHER" id="PTHR24421">
    <property type="entry name" value="NITRATE/NITRITE SENSOR PROTEIN NARX-RELATED"/>
    <property type="match status" value="1"/>
</dbReference>
<feature type="transmembrane region" description="Helical" evidence="6">
    <location>
        <begin position="189"/>
        <end position="210"/>
    </location>
</feature>
<keyword evidence="6" id="KW-0472">Membrane</keyword>
<comment type="caution">
    <text evidence="9">The sequence shown here is derived from an EMBL/GenBank/DDBJ whole genome shotgun (WGS) entry which is preliminary data.</text>
</comment>
<dbReference type="GO" id="GO:0000160">
    <property type="term" value="P:phosphorelay signal transduction system"/>
    <property type="evidence" value="ECO:0007669"/>
    <property type="project" value="UniProtKB-KW"/>
</dbReference>
<feature type="domain" description="7TM-DISM receptor extracellular" evidence="8">
    <location>
        <begin position="62"/>
        <end position="162"/>
    </location>
</feature>
<name>A0A315ZFT9_SEDFL</name>
<evidence type="ECO:0000259" key="7">
    <source>
        <dbReference type="Pfam" id="PF07695"/>
    </source>
</evidence>
<dbReference type="Proteomes" id="UP000245535">
    <property type="component" value="Unassembled WGS sequence"/>
</dbReference>
<feature type="transmembrane region" description="Helical" evidence="6">
    <location>
        <begin position="246"/>
        <end position="267"/>
    </location>
</feature>
<evidence type="ECO:0000259" key="8">
    <source>
        <dbReference type="Pfam" id="PF07696"/>
    </source>
</evidence>
<evidence type="ECO:0000256" key="3">
    <source>
        <dbReference type="ARBA" id="ARBA00022679"/>
    </source>
</evidence>
<keyword evidence="6" id="KW-0812">Transmembrane</keyword>
<evidence type="ECO:0000256" key="1">
    <source>
        <dbReference type="ARBA" id="ARBA00000085"/>
    </source>
</evidence>
<feature type="transmembrane region" description="Helical" evidence="6">
    <location>
        <begin position="287"/>
        <end position="304"/>
    </location>
</feature>
<sequence length="616" mass="71038">MSKYTFSLLLFFFSFQFSFGQPIEEEILFADQVNERLDLTPFLYHYSVTPNFDGENLPTFTAQNWEKVPSSGLDFGPGSDQDWFKFQVRSQEDVVKSIFTSCPSIPILDIWLIEEETKIVQSIHLGTERRFLVSMPKIKSGFTYNAEFKKGSNYTCYIHFQAFGQPHLSNIYLADPSLLEEETNTLSRYFIVFRTVTTLIIFLSLILFAFTRQKFFLYYSMFFLSIFLFTESEIGTLWIIFEKDTYSTFLLVRYWANTGIILCSYLFFRRILNEPKGVYLFKSDKWLHPLIIAAIACCVLFSVFRYNSYLISSISSAFVIILTYVSGVYNLAVCLRRAKEGNELAKYLFIIHLITLSSAFIIVSLPYLGVFGRNINSFLYIYVLYTFEAFAFFIAIVRRAVTILNEREMLILENHVVQKQVSEALIKGQEIERNRIGRELHDYVGGNLALINKTKNFRGGDVRKLIHETIRSVRNLSHGLVSPSFEYEEFEESITDLGAKYNSKDRKVHISFHDWEPSENLTALNHCYRIVQELLQNAEKHSKANSVYIQFFGGKDTRIIYEDNGVGFEDSPPDDGIGLQNISFRAKALGGQLVVESSAQGTFIRIEGINVFGEEL</sequence>
<dbReference type="InterPro" id="IPR011622">
    <property type="entry name" value="7TMR_DISM_rcpt_extracell_dom2"/>
</dbReference>
<protein>
    <recommendedName>
        <fullName evidence="2">histidine kinase</fullName>
        <ecNumber evidence="2">2.7.13.3</ecNumber>
    </recommendedName>
</protein>
<accession>A0A315ZFT9</accession>
<dbReference type="RefSeq" id="WP_109615874.1">
    <property type="nucleotide sequence ID" value="NZ_QGDO01000001.1"/>
</dbReference>
<reference evidence="9 10" key="1">
    <citation type="submission" date="2018-03" db="EMBL/GenBank/DDBJ databases">
        <title>Genomic Encyclopedia of Archaeal and Bacterial Type Strains, Phase II (KMG-II): from individual species to whole genera.</title>
        <authorList>
            <person name="Goeker M."/>
        </authorList>
    </citation>
    <scope>NUCLEOTIDE SEQUENCE [LARGE SCALE GENOMIC DNA]</scope>
    <source>
        <strain evidence="9 10">DSM 28229</strain>
    </source>
</reference>
<evidence type="ECO:0000256" key="6">
    <source>
        <dbReference type="SAM" id="Phobius"/>
    </source>
</evidence>
<dbReference type="InterPro" id="IPR011623">
    <property type="entry name" value="7TMR_DISM_rcpt_extracell_dom1"/>
</dbReference>
<keyword evidence="3" id="KW-0808">Transferase</keyword>
<dbReference type="OrthoDB" id="9760839at2"/>
<proteinExistence type="predicted"/>
<dbReference type="EC" id="2.7.13.3" evidence="2"/>
<evidence type="ECO:0000313" key="9">
    <source>
        <dbReference type="EMBL" id="PWJ44381.1"/>
    </source>
</evidence>
<dbReference type="InterPro" id="IPR036890">
    <property type="entry name" value="HATPase_C_sf"/>
</dbReference>
<dbReference type="Gene3D" id="3.30.565.10">
    <property type="entry name" value="Histidine kinase-like ATPase, C-terminal domain"/>
    <property type="match status" value="1"/>
</dbReference>
<dbReference type="SUPFAM" id="SSF55874">
    <property type="entry name" value="ATPase domain of HSP90 chaperone/DNA topoisomerase II/histidine kinase"/>
    <property type="match status" value="1"/>
</dbReference>
<dbReference type="GO" id="GO:0004673">
    <property type="term" value="F:protein histidine kinase activity"/>
    <property type="evidence" value="ECO:0007669"/>
    <property type="project" value="UniProtKB-EC"/>
</dbReference>
<evidence type="ECO:0000256" key="2">
    <source>
        <dbReference type="ARBA" id="ARBA00012438"/>
    </source>
</evidence>
<dbReference type="Pfam" id="PF07696">
    <property type="entry name" value="7TMR-DISMED2"/>
    <property type="match status" value="1"/>
</dbReference>
<feature type="transmembrane region" description="Helical" evidence="6">
    <location>
        <begin position="217"/>
        <end position="240"/>
    </location>
</feature>
<dbReference type="InterPro" id="IPR050482">
    <property type="entry name" value="Sensor_HK_TwoCompSys"/>
</dbReference>
<dbReference type="Pfam" id="PF07695">
    <property type="entry name" value="7TMR-DISM_7TM"/>
    <property type="match status" value="1"/>
</dbReference>
<feature type="transmembrane region" description="Helical" evidence="6">
    <location>
        <begin position="379"/>
        <end position="397"/>
    </location>
</feature>
<feature type="transmembrane region" description="Helical" evidence="6">
    <location>
        <begin position="347"/>
        <end position="367"/>
    </location>
</feature>
<dbReference type="CDD" id="cd16917">
    <property type="entry name" value="HATPase_UhpB-NarQ-NarX-like"/>
    <property type="match status" value="1"/>
</dbReference>
<dbReference type="AlphaFoldDB" id="A0A315ZFT9"/>
<evidence type="ECO:0000256" key="4">
    <source>
        <dbReference type="ARBA" id="ARBA00022777"/>
    </source>
</evidence>
<gene>
    <name evidence="9" type="ORF">BC781_101731</name>
</gene>
<keyword evidence="6" id="KW-1133">Transmembrane helix</keyword>
<feature type="domain" description="7TM-DISM receptor extracellular" evidence="7">
    <location>
        <begin position="191"/>
        <end position="398"/>
    </location>
</feature>
<comment type="catalytic activity">
    <reaction evidence="1">
        <text>ATP + protein L-histidine = ADP + protein N-phospho-L-histidine.</text>
        <dbReference type="EC" id="2.7.13.3"/>
    </reaction>
</comment>
<evidence type="ECO:0000313" key="10">
    <source>
        <dbReference type="Proteomes" id="UP000245535"/>
    </source>
</evidence>